<sequence length="206" mass="22971">MNKYIGIAGTNSPSSTNKKLVEYIQRHFANEAEIEIISIAELPVFYKVPGRVLPERVSVISKKIAESDGVIISTPEYDHSAPAVLMNALEWLSYGSHPFVGKPVMVVGASYGTLGASRAQAHVRQILDSPELQARIMPSSEFLVDHSLGIFDENGNLNNDEKITRLNELFKDFETFVEISKNLNNTIKANKELAENYTWEDDEEGK</sequence>
<dbReference type="Proteomes" id="UP001139006">
    <property type="component" value="Unassembled WGS sequence"/>
</dbReference>
<evidence type="ECO:0000313" key="3">
    <source>
        <dbReference type="Proteomes" id="UP001139006"/>
    </source>
</evidence>
<comment type="caution">
    <text evidence="2">The sequence shown here is derived from an EMBL/GenBank/DDBJ whole genome shotgun (WGS) entry which is preliminary data.</text>
</comment>
<dbReference type="InterPro" id="IPR050712">
    <property type="entry name" value="NAD(P)H-dep_reductase"/>
</dbReference>
<dbReference type="GO" id="GO:0010181">
    <property type="term" value="F:FMN binding"/>
    <property type="evidence" value="ECO:0007669"/>
    <property type="project" value="TreeGrafter"/>
</dbReference>
<proteinExistence type="predicted"/>
<dbReference type="InterPro" id="IPR029039">
    <property type="entry name" value="Flavoprotein-like_sf"/>
</dbReference>
<dbReference type="AlphaFoldDB" id="A0A9X2JM80"/>
<keyword evidence="3" id="KW-1185">Reference proteome</keyword>
<evidence type="ECO:0000313" key="2">
    <source>
        <dbReference type="EMBL" id="MCP0887400.1"/>
    </source>
</evidence>
<protein>
    <submittedName>
        <fullName evidence="2">NAD(P)H-dependent oxidoreductase</fullName>
    </submittedName>
</protein>
<gene>
    <name evidence="2" type="ORF">LB941_08635</name>
</gene>
<dbReference type="Gene3D" id="3.40.50.360">
    <property type="match status" value="1"/>
</dbReference>
<dbReference type="RefSeq" id="WP_253361212.1">
    <property type="nucleotide sequence ID" value="NZ_JAIULA010000017.1"/>
</dbReference>
<feature type="domain" description="NADPH-dependent FMN reductase-like" evidence="1">
    <location>
        <begin position="3"/>
        <end position="147"/>
    </location>
</feature>
<dbReference type="PANTHER" id="PTHR30543">
    <property type="entry name" value="CHROMATE REDUCTASE"/>
    <property type="match status" value="1"/>
</dbReference>
<dbReference type="InterPro" id="IPR005025">
    <property type="entry name" value="FMN_Rdtase-like_dom"/>
</dbReference>
<evidence type="ECO:0000259" key="1">
    <source>
        <dbReference type="Pfam" id="PF03358"/>
    </source>
</evidence>
<reference evidence="2 3" key="1">
    <citation type="journal article" date="2023" name="Int. J. Syst. Evol. Microbiol.">
        <title>Ligilactobacillus ubinensis sp. nov., a novel species isolated from the wild ferment of a durian fruit (Durio zibethinus).</title>
        <authorList>
            <person name="Heng Y.C."/>
            <person name="Menon N."/>
            <person name="Chen B."/>
            <person name="Loo B.Z.L."/>
            <person name="Wong G.W.J."/>
            <person name="Lim A.C.H."/>
            <person name="Silvaraju S."/>
            <person name="Kittelmann S."/>
        </authorList>
    </citation>
    <scope>NUCLEOTIDE SEQUENCE [LARGE SCALE GENOMIC DNA]</scope>
    <source>
        <strain evidence="2 3">WILCCON 0076</strain>
    </source>
</reference>
<dbReference type="PANTHER" id="PTHR30543:SF21">
    <property type="entry name" value="NAD(P)H-DEPENDENT FMN REDUCTASE LOT6"/>
    <property type="match status" value="1"/>
</dbReference>
<accession>A0A9X2JM80</accession>
<dbReference type="GO" id="GO:0016491">
    <property type="term" value="F:oxidoreductase activity"/>
    <property type="evidence" value="ECO:0007669"/>
    <property type="project" value="InterPro"/>
</dbReference>
<dbReference type="SUPFAM" id="SSF52218">
    <property type="entry name" value="Flavoproteins"/>
    <property type="match status" value="1"/>
</dbReference>
<dbReference type="Pfam" id="PF03358">
    <property type="entry name" value="FMN_red"/>
    <property type="match status" value="1"/>
</dbReference>
<dbReference type="GO" id="GO:0005829">
    <property type="term" value="C:cytosol"/>
    <property type="evidence" value="ECO:0007669"/>
    <property type="project" value="TreeGrafter"/>
</dbReference>
<name>A0A9X2JM80_9LACO</name>
<organism evidence="2 3">
    <name type="scientific">Ligilactobacillus ubinensis</name>
    <dbReference type="NCBI Taxonomy" id="2876789"/>
    <lineage>
        <taxon>Bacteria</taxon>
        <taxon>Bacillati</taxon>
        <taxon>Bacillota</taxon>
        <taxon>Bacilli</taxon>
        <taxon>Lactobacillales</taxon>
        <taxon>Lactobacillaceae</taxon>
        <taxon>Ligilactobacillus</taxon>
    </lineage>
</organism>
<dbReference type="EMBL" id="JAIULA010000017">
    <property type="protein sequence ID" value="MCP0887400.1"/>
    <property type="molecule type" value="Genomic_DNA"/>
</dbReference>